<dbReference type="AlphaFoldDB" id="A0A0P0Y4W8"/>
<reference evidence="1 2" key="3">
    <citation type="journal article" date="2013" name="Rice">
        <title>Improvement of the Oryza sativa Nipponbare reference genome using next generation sequence and optical map data.</title>
        <authorList>
            <person name="Kawahara Y."/>
            <person name="de la Bastide M."/>
            <person name="Hamilton J.P."/>
            <person name="Kanamori H."/>
            <person name="McCombie W.R."/>
            <person name="Ouyang S."/>
            <person name="Schwartz D.C."/>
            <person name="Tanaka T."/>
            <person name="Wu J."/>
            <person name="Zhou S."/>
            <person name="Childs K.L."/>
            <person name="Davidson R.M."/>
            <person name="Lin H."/>
            <person name="Quesada-Ocampo L."/>
            <person name="Vaillancourt B."/>
            <person name="Sakai H."/>
            <person name="Lee S.S."/>
            <person name="Kim J."/>
            <person name="Numa H."/>
            <person name="Itoh T."/>
            <person name="Buell C.R."/>
            <person name="Matsumoto T."/>
        </authorList>
    </citation>
    <scope>NUCLEOTIDE SEQUENCE [LARGE SCALE GENOMIC DNA]</scope>
    <source>
        <strain evidence="2">cv. Nipponbare</strain>
    </source>
</reference>
<dbReference type="InParanoid" id="A0A0P0Y4W8"/>
<accession>A0A0P0Y4W8</accession>
<evidence type="ECO:0000313" key="2">
    <source>
        <dbReference type="Proteomes" id="UP000059680"/>
    </source>
</evidence>
<reference evidence="2" key="1">
    <citation type="journal article" date="2005" name="Nature">
        <title>The map-based sequence of the rice genome.</title>
        <authorList>
            <consortium name="International rice genome sequencing project (IRGSP)"/>
            <person name="Matsumoto T."/>
            <person name="Wu J."/>
            <person name="Kanamori H."/>
            <person name="Katayose Y."/>
            <person name="Fujisawa M."/>
            <person name="Namiki N."/>
            <person name="Mizuno H."/>
            <person name="Yamamoto K."/>
            <person name="Antonio B.A."/>
            <person name="Baba T."/>
            <person name="Sakata K."/>
            <person name="Nagamura Y."/>
            <person name="Aoki H."/>
            <person name="Arikawa K."/>
            <person name="Arita K."/>
            <person name="Bito T."/>
            <person name="Chiden Y."/>
            <person name="Fujitsuka N."/>
            <person name="Fukunaka R."/>
            <person name="Hamada M."/>
            <person name="Harada C."/>
            <person name="Hayashi A."/>
            <person name="Hijishita S."/>
            <person name="Honda M."/>
            <person name="Hosokawa S."/>
            <person name="Ichikawa Y."/>
            <person name="Idonuma A."/>
            <person name="Iijima M."/>
            <person name="Ikeda M."/>
            <person name="Ikeno M."/>
            <person name="Ito K."/>
            <person name="Ito S."/>
            <person name="Ito T."/>
            <person name="Ito Y."/>
            <person name="Ito Y."/>
            <person name="Iwabuchi A."/>
            <person name="Kamiya K."/>
            <person name="Karasawa W."/>
            <person name="Kurita K."/>
            <person name="Katagiri S."/>
            <person name="Kikuta A."/>
            <person name="Kobayashi H."/>
            <person name="Kobayashi N."/>
            <person name="Machita K."/>
            <person name="Maehara T."/>
            <person name="Masukawa M."/>
            <person name="Mizubayashi T."/>
            <person name="Mukai Y."/>
            <person name="Nagasaki H."/>
            <person name="Nagata Y."/>
            <person name="Naito S."/>
            <person name="Nakashima M."/>
            <person name="Nakama Y."/>
            <person name="Nakamichi Y."/>
            <person name="Nakamura M."/>
            <person name="Meguro A."/>
            <person name="Negishi M."/>
            <person name="Ohta I."/>
            <person name="Ohta T."/>
            <person name="Okamoto M."/>
            <person name="Ono N."/>
            <person name="Saji S."/>
            <person name="Sakaguchi M."/>
            <person name="Sakai K."/>
            <person name="Shibata M."/>
            <person name="Shimokawa T."/>
            <person name="Song J."/>
            <person name="Takazaki Y."/>
            <person name="Terasawa K."/>
            <person name="Tsugane M."/>
            <person name="Tsuji K."/>
            <person name="Ueda S."/>
            <person name="Waki K."/>
            <person name="Yamagata H."/>
            <person name="Yamamoto M."/>
            <person name="Yamamoto S."/>
            <person name="Yamane H."/>
            <person name="Yoshiki S."/>
            <person name="Yoshihara R."/>
            <person name="Yukawa K."/>
            <person name="Zhong H."/>
            <person name="Yano M."/>
            <person name="Yuan Q."/>
            <person name="Ouyang S."/>
            <person name="Liu J."/>
            <person name="Jones K.M."/>
            <person name="Gansberger K."/>
            <person name="Moffat K."/>
            <person name="Hill J."/>
            <person name="Bera J."/>
            <person name="Fadrosh D."/>
            <person name="Jin S."/>
            <person name="Johri S."/>
            <person name="Kim M."/>
            <person name="Overton L."/>
            <person name="Reardon M."/>
            <person name="Tsitrin T."/>
            <person name="Vuong H."/>
            <person name="Weaver B."/>
            <person name="Ciecko A."/>
            <person name="Tallon L."/>
            <person name="Jackson J."/>
            <person name="Pai G."/>
            <person name="Aken S.V."/>
            <person name="Utterback T."/>
            <person name="Reidmuller S."/>
            <person name="Feldblyum T."/>
            <person name="Hsiao J."/>
            <person name="Zismann V."/>
            <person name="Iobst S."/>
            <person name="de Vazeille A.R."/>
            <person name="Buell C.R."/>
            <person name="Ying K."/>
            <person name="Li Y."/>
            <person name="Lu T."/>
            <person name="Huang Y."/>
            <person name="Zhao Q."/>
            <person name="Feng Q."/>
            <person name="Zhang L."/>
            <person name="Zhu J."/>
            <person name="Weng Q."/>
            <person name="Mu J."/>
            <person name="Lu Y."/>
            <person name="Fan D."/>
            <person name="Liu Y."/>
            <person name="Guan J."/>
            <person name="Zhang Y."/>
            <person name="Yu S."/>
            <person name="Liu X."/>
            <person name="Zhang Y."/>
            <person name="Hong G."/>
            <person name="Han B."/>
            <person name="Choisne N."/>
            <person name="Demange N."/>
            <person name="Orjeda G."/>
            <person name="Samain S."/>
            <person name="Cattolico L."/>
            <person name="Pelletier E."/>
            <person name="Couloux A."/>
            <person name="Segurens B."/>
            <person name="Wincker P."/>
            <person name="D'Hont A."/>
            <person name="Scarpelli C."/>
            <person name="Weissenbach J."/>
            <person name="Salanoubat M."/>
            <person name="Quetier F."/>
            <person name="Yu Y."/>
            <person name="Kim H.R."/>
            <person name="Rambo T."/>
            <person name="Currie J."/>
            <person name="Collura K."/>
            <person name="Luo M."/>
            <person name="Yang T."/>
            <person name="Ammiraju J.S.S."/>
            <person name="Engler F."/>
            <person name="Soderlund C."/>
            <person name="Wing R.A."/>
            <person name="Palmer L.E."/>
            <person name="de la Bastide M."/>
            <person name="Spiegel L."/>
            <person name="Nascimento L."/>
            <person name="Zutavern T."/>
            <person name="O'Shaughnessy A."/>
            <person name="Dike S."/>
            <person name="Dedhia N."/>
            <person name="Preston R."/>
            <person name="Balija V."/>
            <person name="McCombie W.R."/>
            <person name="Chow T."/>
            <person name="Chen H."/>
            <person name="Chung M."/>
            <person name="Chen C."/>
            <person name="Shaw J."/>
            <person name="Wu H."/>
            <person name="Hsiao K."/>
            <person name="Chao Y."/>
            <person name="Chu M."/>
            <person name="Cheng C."/>
            <person name="Hour A."/>
            <person name="Lee P."/>
            <person name="Lin S."/>
            <person name="Lin Y."/>
            <person name="Liou J."/>
            <person name="Liu S."/>
            <person name="Hsing Y."/>
            <person name="Raghuvanshi S."/>
            <person name="Mohanty A."/>
            <person name="Bharti A.K."/>
            <person name="Gaur A."/>
            <person name="Gupta V."/>
            <person name="Kumar D."/>
            <person name="Ravi V."/>
            <person name="Vij S."/>
            <person name="Kapur A."/>
            <person name="Khurana P."/>
            <person name="Khurana P."/>
            <person name="Khurana J.P."/>
            <person name="Tyagi A.K."/>
            <person name="Gaikwad K."/>
            <person name="Singh A."/>
            <person name="Dalal V."/>
            <person name="Srivastava S."/>
            <person name="Dixit A."/>
            <person name="Pal A.K."/>
            <person name="Ghazi I.A."/>
            <person name="Yadav M."/>
            <person name="Pandit A."/>
            <person name="Bhargava A."/>
            <person name="Sureshbabu K."/>
            <person name="Batra K."/>
            <person name="Sharma T.R."/>
            <person name="Mohapatra T."/>
            <person name="Singh N.K."/>
            <person name="Messing J."/>
            <person name="Nelson A.B."/>
            <person name="Fuks G."/>
            <person name="Kavchok S."/>
            <person name="Keizer G."/>
            <person name="Linton E."/>
            <person name="Llaca V."/>
            <person name="Song R."/>
            <person name="Tanyolac B."/>
            <person name="Young S."/>
            <person name="Ho-Il K."/>
            <person name="Hahn J.H."/>
            <person name="Sangsakoo G."/>
            <person name="Vanavichit A."/>
            <person name="de Mattos Luiz.A.T."/>
            <person name="Zimmer P.D."/>
            <person name="Malone G."/>
            <person name="Dellagostin O."/>
            <person name="de Oliveira A.C."/>
            <person name="Bevan M."/>
            <person name="Bancroft I."/>
            <person name="Minx P."/>
            <person name="Cordum H."/>
            <person name="Wilson R."/>
            <person name="Cheng Z."/>
            <person name="Jin W."/>
            <person name="Jiang J."/>
            <person name="Leong S.A."/>
            <person name="Iwama H."/>
            <person name="Gojobori T."/>
            <person name="Itoh T."/>
            <person name="Niimura Y."/>
            <person name="Fujii Y."/>
            <person name="Habara T."/>
            <person name="Sakai H."/>
            <person name="Sato Y."/>
            <person name="Wilson G."/>
            <person name="Kumar K."/>
            <person name="McCouch S."/>
            <person name="Juretic N."/>
            <person name="Hoen D."/>
            <person name="Wright S."/>
            <person name="Bruskiewich R."/>
            <person name="Bureau T."/>
            <person name="Miyao A."/>
            <person name="Hirochika H."/>
            <person name="Nishikawa T."/>
            <person name="Kadowaki K."/>
            <person name="Sugiura M."/>
            <person name="Burr B."/>
            <person name="Sasaki T."/>
        </authorList>
    </citation>
    <scope>NUCLEOTIDE SEQUENCE [LARGE SCALE GENOMIC DNA]</scope>
    <source>
        <strain evidence="2">cv. Nipponbare</strain>
    </source>
</reference>
<organism evidence="1 2">
    <name type="scientific">Oryza sativa subsp. japonica</name>
    <name type="common">Rice</name>
    <dbReference type="NCBI Taxonomy" id="39947"/>
    <lineage>
        <taxon>Eukaryota</taxon>
        <taxon>Viridiplantae</taxon>
        <taxon>Streptophyta</taxon>
        <taxon>Embryophyta</taxon>
        <taxon>Tracheophyta</taxon>
        <taxon>Spermatophyta</taxon>
        <taxon>Magnoliopsida</taxon>
        <taxon>Liliopsida</taxon>
        <taxon>Poales</taxon>
        <taxon>Poaceae</taxon>
        <taxon>BOP clade</taxon>
        <taxon>Oryzoideae</taxon>
        <taxon>Oryzeae</taxon>
        <taxon>Oryzinae</taxon>
        <taxon>Oryza</taxon>
        <taxon>Oryza sativa</taxon>
    </lineage>
</organism>
<proteinExistence type="predicted"/>
<evidence type="ECO:0000313" key="1">
    <source>
        <dbReference type="EMBL" id="BAT14891.1"/>
    </source>
</evidence>
<protein>
    <submittedName>
        <fullName evidence="1">Os11g0619651 protein</fullName>
    </submittedName>
</protein>
<name>A0A0P0Y4W8_ORYSJ</name>
<dbReference type="PaxDb" id="39947-A0A0P0Y4W8"/>
<gene>
    <name evidence="1" type="ordered locus">Os11g0619651</name>
    <name evidence="1" type="ORF">OSNPB_110619651</name>
</gene>
<sequence length="174" mass="19335">MDLGQKKEIGQAFGLHPLCSSDNRQHLLELKDVMVIETTGDRNILKSFRGGFGVEIRELCVWDSLVLRSRRRHLGRHNNFVHLGNRRPGLNCRLDRELKAITFSTTVVVVLAPMPCSLLGQAASKGRGIPRGLLKLKGWEVTHAQPVFVNIPSKVPSRNHSDLSDANASILEAD</sequence>
<reference evidence="1 2" key="2">
    <citation type="journal article" date="2013" name="Plant Cell Physiol.">
        <title>Rice Annotation Project Database (RAP-DB): an integrative and interactive database for rice genomics.</title>
        <authorList>
            <person name="Sakai H."/>
            <person name="Lee S.S."/>
            <person name="Tanaka T."/>
            <person name="Numa H."/>
            <person name="Kim J."/>
            <person name="Kawahara Y."/>
            <person name="Wakimoto H."/>
            <person name="Yang C.C."/>
            <person name="Iwamoto M."/>
            <person name="Abe T."/>
            <person name="Yamada Y."/>
            <person name="Muto A."/>
            <person name="Inokuchi H."/>
            <person name="Ikemura T."/>
            <person name="Matsumoto T."/>
            <person name="Sasaki T."/>
            <person name="Itoh T."/>
        </authorList>
    </citation>
    <scope>NUCLEOTIDE SEQUENCE [LARGE SCALE GENOMIC DNA]</scope>
    <source>
        <strain evidence="2">cv. Nipponbare</strain>
    </source>
</reference>
<keyword evidence="2" id="KW-1185">Reference proteome</keyword>
<dbReference type="EMBL" id="AP014967">
    <property type="protein sequence ID" value="BAT14891.1"/>
    <property type="molecule type" value="Genomic_DNA"/>
</dbReference>
<dbReference type="Proteomes" id="UP000059680">
    <property type="component" value="Chromosome 11"/>
</dbReference>